<dbReference type="Gene3D" id="3.30.2310.20">
    <property type="entry name" value="RelE-like"/>
    <property type="match status" value="1"/>
</dbReference>
<dbReference type="STRING" id="370438.PTH_0397"/>
<proteinExistence type="predicted"/>
<evidence type="ECO:0000313" key="2">
    <source>
        <dbReference type="Proteomes" id="UP000006556"/>
    </source>
</evidence>
<dbReference type="EMBL" id="AP009389">
    <property type="protein sequence ID" value="BAF58578.1"/>
    <property type="molecule type" value="Genomic_DNA"/>
</dbReference>
<evidence type="ECO:0000313" key="1">
    <source>
        <dbReference type="EMBL" id="BAF58578.1"/>
    </source>
</evidence>
<dbReference type="eggNOG" id="COG2026">
    <property type="taxonomic scope" value="Bacteria"/>
</dbReference>
<accession>A5D589</accession>
<name>A5D589_PELTS</name>
<keyword evidence="2" id="KW-1185">Reference proteome</keyword>
<gene>
    <name evidence="1" type="primary">RelE</name>
    <name evidence="1" type="ordered locus">PTH_0397</name>
</gene>
<sequence>MNIYYSELFAEKVRQLPVEVKSILKKKLELMLENPRHPSLRTKKIQGQDNIFEASVTMDIRMTWQYTGDGILLRNIGEHDKTLKNP</sequence>
<dbReference type="InterPro" id="IPR035093">
    <property type="entry name" value="RelE/ParE_toxin_dom_sf"/>
</dbReference>
<dbReference type="HOGENOM" id="CLU_161929_0_1_9"/>
<dbReference type="SUPFAM" id="SSF143011">
    <property type="entry name" value="RelE-like"/>
    <property type="match status" value="1"/>
</dbReference>
<organism evidence="1 2">
    <name type="scientific">Pelotomaculum thermopropionicum (strain DSM 13744 / JCM 10971 / SI)</name>
    <dbReference type="NCBI Taxonomy" id="370438"/>
    <lineage>
        <taxon>Bacteria</taxon>
        <taxon>Bacillati</taxon>
        <taxon>Bacillota</taxon>
        <taxon>Clostridia</taxon>
        <taxon>Eubacteriales</taxon>
        <taxon>Desulfotomaculaceae</taxon>
        <taxon>Pelotomaculum</taxon>
    </lineage>
</organism>
<dbReference type="Proteomes" id="UP000006556">
    <property type="component" value="Chromosome"/>
</dbReference>
<dbReference type="KEGG" id="pth:PTH_0397"/>
<dbReference type="AlphaFoldDB" id="A5D589"/>
<reference evidence="2" key="1">
    <citation type="journal article" date="2008" name="Genome Res.">
        <title>The genome of Pelotomaculum thermopropionicum reveals niche-associated evolution in anaerobic microbiota.</title>
        <authorList>
            <person name="Kosaka T."/>
            <person name="Kato S."/>
            <person name="Shimoyama T."/>
            <person name="Ishii S."/>
            <person name="Abe T."/>
            <person name="Watanabe K."/>
        </authorList>
    </citation>
    <scope>NUCLEOTIDE SEQUENCE [LARGE SCALE GENOMIC DNA]</scope>
    <source>
        <strain evidence="2">DSM 13744 / JCM 10971 / SI</strain>
    </source>
</reference>
<protein>
    <submittedName>
        <fullName evidence="1">Cytotoxic translational repressor</fullName>
    </submittedName>
</protein>